<proteinExistence type="predicted"/>
<evidence type="ECO:0000313" key="4">
    <source>
        <dbReference type="Proteomes" id="UP001152888"/>
    </source>
</evidence>
<feature type="transmembrane region" description="Helical" evidence="2">
    <location>
        <begin position="28"/>
        <end position="51"/>
    </location>
</feature>
<dbReference type="Proteomes" id="UP001152888">
    <property type="component" value="Unassembled WGS sequence"/>
</dbReference>
<evidence type="ECO:0000313" key="3">
    <source>
        <dbReference type="EMBL" id="CAH1987542.1"/>
    </source>
</evidence>
<keyword evidence="2" id="KW-0472">Membrane</keyword>
<accession>A0A9P0L4N6</accession>
<keyword evidence="2" id="KW-0812">Transmembrane</keyword>
<evidence type="ECO:0000256" key="2">
    <source>
        <dbReference type="SAM" id="Phobius"/>
    </source>
</evidence>
<sequence length="58" mass="6487">MHVIHVNPNDNHSPRDVMRAGGRKSNNGAYATGLGSRIRMFLVLLFCSFVLQIKKSCQ</sequence>
<keyword evidence="4" id="KW-1185">Reference proteome</keyword>
<dbReference type="EMBL" id="CAKOFQ010007020">
    <property type="protein sequence ID" value="CAH1987542.1"/>
    <property type="molecule type" value="Genomic_DNA"/>
</dbReference>
<feature type="region of interest" description="Disordered" evidence="1">
    <location>
        <begin position="1"/>
        <end position="22"/>
    </location>
</feature>
<protein>
    <submittedName>
        <fullName evidence="3">Uncharacterized protein</fullName>
    </submittedName>
</protein>
<evidence type="ECO:0000256" key="1">
    <source>
        <dbReference type="SAM" id="MobiDB-lite"/>
    </source>
</evidence>
<comment type="caution">
    <text evidence="3">The sequence shown here is derived from an EMBL/GenBank/DDBJ whole genome shotgun (WGS) entry which is preliminary data.</text>
</comment>
<gene>
    <name evidence="3" type="ORF">ACAOBT_LOCUS17905</name>
</gene>
<reference evidence="3" key="1">
    <citation type="submission" date="2022-03" db="EMBL/GenBank/DDBJ databases">
        <authorList>
            <person name="Sayadi A."/>
        </authorList>
    </citation>
    <scope>NUCLEOTIDE SEQUENCE</scope>
</reference>
<dbReference type="AlphaFoldDB" id="A0A9P0L4N6"/>
<organism evidence="3 4">
    <name type="scientific">Acanthoscelides obtectus</name>
    <name type="common">Bean weevil</name>
    <name type="synonym">Bruchus obtectus</name>
    <dbReference type="NCBI Taxonomy" id="200917"/>
    <lineage>
        <taxon>Eukaryota</taxon>
        <taxon>Metazoa</taxon>
        <taxon>Ecdysozoa</taxon>
        <taxon>Arthropoda</taxon>
        <taxon>Hexapoda</taxon>
        <taxon>Insecta</taxon>
        <taxon>Pterygota</taxon>
        <taxon>Neoptera</taxon>
        <taxon>Endopterygota</taxon>
        <taxon>Coleoptera</taxon>
        <taxon>Polyphaga</taxon>
        <taxon>Cucujiformia</taxon>
        <taxon>Chrysomeloidea</taxon>
        <taxon>Chrysomelidae</taxon>
        <taxon>Bruchinae</taxon>
        <taxon>Bruchini</taxon>
        <taxon>Acanthoscelides</taxon>
    </lineage>
</organism>
<name>A0A9P0L4N6_ACAOB</name>
<keyword evidence="2" id="KW-1133">Transmembrane helix</keyword>